<dbReference type="Ensembl" id="ENSORLT00000043135.1">
    <property type="protein sequence ID" value="ENSORLP00000039561.1"/>
    <property type="gene ID" value="ENSORLG00000003960.2"/>
</dbReference>
<gene>
    <name evidence="1" type="primary">tas1r2</name>
</gene>
<organism evidence="1 2">
    <name type="scientific">Oryzias latipes</name>
    <name type="common">Japanese rice fish</name>
    <name type="synonym">Japanese killifish</name>
    <dbReference type="NCBI Taxonomy" id="8090"/>
    <lineage>
        <taxon>Eukaryota</taxon>
        <taxon>Metazoa</taxon>
        <taxon>Chordata</taxon>
        <taxon>Craniata</taxon>
        <taxon>Vertebrata</taxon>
        <taxon>Euteleostomi</taxon>
        <taxon>Actinopterygii</taxon>
        <taxon>Neopterygii</taxon>
        <taxon>Teleostei</taxon>
        <taxon>Neoteleostei</taxon>
        <taxon>Acanthomorphata</taxon>
        <taxon>Ovalentaria</taxon>
        <taxon>Atherinomorphae</taxon>
        <taxon>Beloniformes</taxon>
        <taxon>Adrianichthyidae</taxon>
        <taxon>Oryziinae</taxon>
        <taxon>Oryzias</taxon>
    </lineage>
</organism>
<reference evidence="1 2" key="1">
    <citation type="journal article" date="2007" name="Nature">
        <title>The medaka draft genome and insights into vertebrate genome evolution.</title>
        <authorList>
            <person name="Kasahara M."/>
            <person name="Naruse K."/>
            <person name="Sasaki S."/>
            <person name="Nakatani Y."/>
            <person name="Qu W."/>
            <person name="Ahsan B."/>
            <person name="Yamada T."/>
            <person name="Nagayasu Y."/>
            <person name="Doi K."/>
            <person name="Kasai Y."/>
            <person name="Jindo T."/>
            <person name="Kobayashi D."/>
            <person name="Shimada A."/>
            <person name="Toyoda A."/>
            <person name="Kuroki Y."/>
            <person name="Fujiyama A."/>
            <person name="Sasaki T."/>
            <person name="Shimizu A."/>
            <person name="Asakawa S."/>
            <person name="Shimizu N."/>
            <person name="Hashimoto S."/>
            <person name="Yang J."/>
            <person name="Lee Y."/>
            <person name="Matsushima K."/>
            <person name="Sugano S."/>
            <person name="Sakaizumi M."/>
            <person name="Narita T."/>
            <person name="Ohishi K."/>
            <person name="Haga S."/>
            <person name="Ohta F."/>
            <person name="Nomoto H."/>
            <person name="Nogata K."/>
            <person name="Morishita T."/>
            <person name="Endo T."/>
            <person name="Shin-I T."/>
            <person name="Takeda H."/>
            <person name="Morishita S."/>
            <person name="Kohara Y."/>
        </authorList>
    </citation>
    <scope>NUCLEOTIDE SEQUENCE [LARGE SCALE GENOMIC DNA]</scope>
    <source>
        <strain evidence="1 2">Hd-rR</strain>
    </source>
</reference>
<reference evidence="1" key="3">
    <citation type="submission" date="2025-09" db="UniProtKB">
        <authorList>
            <consortium name="Ensembl"/>
        </authorList>
    </citation>
    <scope>IDENTIFICATION</scope>
    <source>
        <strain evidence="1">Hd-rR</strain>
    </source>
</reference>
<name>A0A3B3I614_ORYLA</name>
<dbReference type="Proteomes" id="UP000001038">
    <property type="component" value="Chromosome 7"/>
</dbReference>
<sequence length="141" mass="16497">ACIHEKKEKKHFYTNICSMKLPPVNNLRNETFNTSIKQSNKFLYPSFFRTIPSDKNQRMELILMAYTYRKKVKKQKQEEEKKKADGLLDAGDGYSKCSRKAMRLIANSETRLQATRLLLHLFQKLQKSQRTLLLLCSVSPP</sequence>
<accession>A0A3B3I614</accession>
<protein>
    <submittedName>
        <fullName evidence="1">Taste 1 receptor member 2</fullName>
    </submittedName>
</protein>
<dbReference type="AlphaFoldDB" id="A0A3B3I614"/>
<proteinExistence type="predicted"/>
<evidence type="ECO:0000313" key="1">
    <source>
        <dbReference type="Ensembl" id="ENSORLP00000039561.1"/>
    </source>
</evidence>
<dbReference type="Bgee" id="ENSORLG00000003960">
    <property type="expression patterns" value="Expressed in brain and 6 other cell types or tissues"/>
</dbReference>
<keyword evidence="2" id="KW-1185">Reference proteome</keyword>
<dbReference type="Gene3D" id="3.40.50.2300">
    <property type="match status" value="1"/>
</dbReference>
<reference evidence="1" key="2">
    <citation type="submission" date="2025-08" db="UniProtKB">
        <authorList>
            <consortium name="Ensembl"/>
        </authorList>
    </citation>
    <scope>IDENTIFICATION</scope>
    <source>
        <strain evidence="1">Hd-rR</strain>
    </source>
</reference>
<dbReference type="GeneTree" id="ENSGT00940000166394"/>
<evidence type="ECO:0000313" key="2">
    <source>
        <dbReference type="Proteomes" id="UP000001038"/>
    </source>
</evidence>